<proteinExistence type="predicted"/>
<accession>A0A2H4ZKE3</accession>
<name>A0A2H4ZKE3_GVCL</name>
<protein>
    <submittedName>
        <fullName evidence="1">p24 capsid</fullName>
    </submittedName>
</protein>
<dbReference type="Pfam" id="PF05073">
    <property type="entry name" value="Baculo_p24"/>
    <property type="match status" value="1"/>
</dbReference>
<dbReference type="EMBL" id="MF974563">
    <property type="protein sequence ID" value="AUF82033.1"/>
    <property type="molecule type" value="Genomic_DNA"/>
</dbReference>
<dbReference type="InterPro" id="IPR007765">
    <property type="entry name" value="Baculo_p24"/>
</dbReference>
<sequence length="183" mass="20777">MSFDYNSGPIEVFIVSNDEKGVNGYAEVSAVVNLLSPFTRLTTTQLWNTTHSSYKIQNNGKNFIHAIAICKFLSVIPENDSANYQSLKQLVRDLILGDQKEIDDETKKELKDIKDLINETKKIIEENHTNNNNMLGDFNGLLQILKTELLLDLKENIRKNIDSLRGMIDVKIDIESEDQDSST</sequence>
<dbReference type="GO" id="GO:0019028">
    <property type="term" value="C:viral capsid"/>
    <property type="evidence" value="ECO:0007669"/>
    <property type="project" value="InterPro"/>
</dbReference>
<reference evidence="1" key="1">
    <citation type="journal article" date="2017" name="Int. J. Mol. Sci.">
        <title>Genome Analysis and Genetic Stability of the Cryptophlebia leucotreta Granulovirus (CrleGV-SA) after 15 Years of Commercial Use as a Biopesticide.</title>
        <authorList>
            <person name="van der Merwe M."/>
            <person name="Jukes M.D."/>
            <person name="Rabalski L."/>
            <person name="Knox C."/>
            <person name="Opoku-Debrah J.K."/>
            <person name="Moore S.D."/>
            <person name="Krejmer-Rabalska M."/>
            <person name="Szewczyk B."/>
            <person name="Hill M.P."/>
        </authorList>
    </citation>
    <scope>NUCLEOTIDE SEQUENCE</scope>
    <source>
        <strain evidence="1">CrleGV-SA</strain>
    </source>
</reference>
<evidence type="ECO:0000313" key="1">
    <source>
        <dbReference type="EMBL" id="AUF82033.1"/>
    </source>
</evidence>
<organism evidence="1">
    <name type="scientific">Cryptophlebia leucotreta granulosis virus</name>
    <name type="common">ClGV</name>
    <name type="synonym">Cryptophlebia leucotreta granulovirus</name>
    <dbReference type="NCBI Taxonomy" id="35254"/>
    <lineage>
        <taxon>Viruses</taxon>
        <taxon>Viruses incertae sedis</taxon>
        <taxon>Naldaviricetes</taxon>
        <taxon>Lefavirales</taxon>
        <taxon>Baculoviridae</taxon>
        <taxon>Betabaculovirus</taxon>
        <taxon>Betabaculovirus cryleucotretae</taxon>
    </lineage>
</organism>
<organismHost>
    <name type="scientific">Tortricidae</name>
    <dbReference type="NCBI Taxonomy" id="7139"/>
</organismHost>